<dbReference type="AlphaFoldDB" id="A0A645F1H0"/>
<dbReference type="EMBL" id="VSSQ01054178">
    <property type="protein sequence ID" value="MPN08158.1"/>
    <property type="molecule type" value="Genomic_DNA"/>
</dbReference>
<proteinExistence type="predicted"/>
<sequence length="158" mass="17885">MNDGHFIQAAQRGFIQVLIRPVGRLFCVQAAQINRGCHLSKVQINLAAGRLGFFLHFFRDLQVPDIGFHFHDAGLNHQIAFLIGQTQDRYDLTKSPVHKFSAWLQLFFYVGADFSRRLFPGLIGFNQFQGIPEPLPVLFQFLPDISGHALGFQFANAL</sequence>
<comment type="caution">
    <text evidence="1">The sequence shown here is derived from an EMBL/GenBank/DDBJ whole genome shotgun (WGS) entry which is preliminary data.</text>
</comment>
<gene>
    <name evidence="1" type="ORF">SDC9_155438</name>
</gene>
<evidence type="ECO:0000313" key="1">
    <source>
        <dbReference type="EMBL" id="MPN08158.1"/>
    </source>
</evidence>
<reference evidence="1" key="1">
    <citation type="submission" date="2019-08" db="EMBL/GenBank/DDBJ databases">
        <authorList>
            <person name="Kucharzyk K."/>
            <person name="Murdoch R.W."/>
            <person name="Higgins S."/>
            <person name="Loffler F."/>
        </authorList>
    </citation>
    <scope>NUCLEOTIDE SEQUENCE</scope>
</reference>
<organism evidence="1">
    <name type="scientific">bioreactor metagenome</name>
    <dbReference type="NCBI Taxonomy" id="1076179"/>
    <lineage>
        <taxon>unclassified sequences</taxon>
        <taxon>metagenomes</taxon>
        <taxon>ecological metagenomes</taxon>
    </lineage>
</organism>
<accession>A0A645F1H0</accession>
<protein>
    <submittedName>
        <fullName evidence="1">Uncharacterized protein</fullName>
    </submittedName>
</protein>
<name>A0A645F1H0_9ZZZZ</name>